<organism evidence="5 6">
    <name type="scientific">Ramlibacter albus</name>
    <dbReference type="NCBI Taxonomy" id="2079448"/>
    <lineage>
        <taxon>Bacteria</taxon>
        <taxon>Pseudomonadati</taxon>
        <taxon>Pseudomonadota</taxon>
        <taxon>Betaproteobacteria</taxon>
        <taxon>Burkholderiales</taxon>
        <taxon>Comamonadaceae</taxon>
        <taxon>Ramlibacter</taxon>
    </lineage>
</organism>
<dbReference type="PANTHER" id="PTHR47235">
    <property type="entry name" value="BLR6548 PROTEIN"/>
    <property type="match status" value="1"/>
</dbReference>
<evidence type="ECO:0000256" key="3">
    <source>
        <dbReference type="SAM" id="SignalP"/>
    </source>
</evidence>
<comment type="caution">
    <text evidence="5">The sequence shown here is derived from an EMBL/GenBank/DDBJ whole genome shotgun (WGS) entry which is preliminary data.</text>
</comment>
<evidence type="ECO:0000256" key="1">
    <source>
        <dbReference type="ARBA" id="ARBA00010062"/>
    </source>
</evidence>
<dbReference type="PROSITE" id="PS51257">
    <property type="entry name" value="PROKAR_LIPOPROTEIN"/>
    <property type="match status" value="1"/>
</dbReference>
<dbReference type="InterPro" id="IPR028081">
    <property type="entry name" value="Leu-bd"/>
</dbReference>
<dbReference type="RefSeq" id="WP_187084331.1">
    <property type="nucleotide sequence ID" value="NZ_JACORU010000013.1"/>
</dbReference>
<evidence type="ECO:0000256" key="2">
    <source>
        <dbReference type="ARBA" id="ARBA00022729"/>
    </source>
</evidence>
<dbReference type="InterPro" id="IPR028082">
    <property type="entry name" value="Peripla_BP_I"/>
</dbReference>
<dbReference type="SUPFAM" id="SSF53822">
    <property type="entry name" value="Periplasmic binding protein-like I"/>
    <property type="match status" value="1"/>
</dbReference>
<dbReference type="CDD" id="cd06343">
    <property type="entry name" value="PBP1_ABC_ligand_binding-like"/>
    <property type="match status" value="1"/>
</dbReference>
<feature type="signal peptide" evidence="3">
    <location>
        <begin position="1"/>
        <end position="21"/>
    </location>
</feature>
<proteinExistence type="inferred from homology"/>
<dbReference type="AlphaFoldDB" id="A0A923S5C9"/>
<evidence type="ECO:0000259" key="4">
    <source>
        <dbReference type="Pfam" id="PF13458"/>
    </source>
</evidence>
<dbReference type="PANTHER" id="PTHR47235:SF1">
    <property type="entry name" value="BLR6548 PROTEIN"/>
    <property type="match status" value="1"/>
</dbReference>
<dbReference type="Pfam" id="PF13458">
    <property type="entry name" value="Peripla_BP_6"/>
    <property type="match status" value="1"/>
</dbReference>
<reference evidence="5" key="1">
    <citation type="submission" date="2020-08" db="EMBL/GenBank/DDBJ databases">
        <title>Ramlibacter sp. GTP1 16S ribosomal RNA gene genome sequencing and assembly.</title>
        <authorList>
            <person name="Kang M."/>
        </authorList>
    </citation>
    <scope>NUCLEOTIDE SEQUENCE</scope>
    <source>
        <strain evidence="5">GTP1</strain>
    </source>
</reference>
<gene>
    <name evidence="5" type="ORF">H8R02_25500</name>
</gene>
<comment type="similarity">
    <text evidence="1">Belongs to the leucine-binding protein family.</text>
</comment>
<feature type="chain" id="PRO_5037117117" evidence="3">
    <location>
        <begin position="22"/>
        <end position="400"/>
    </location>
</feature>
<accession>A0A923S5C9</accession>
<dbReference type="Proteomes" id="UP000596827">
    <property type="component" value="Unassembled WGS sequence"/>
</dbReference>
<keyword evidence="2 3" id="KW-0732">Signal</keyword>
<evidence type="ECO:0000313" key="5">
    <source>
        <dbReference type="EMBL" id="MBC5767843.1"/>
    </source>
</evidence>
<protein>
    <submittedName>
        <fullName evidence="5">ABC transporter substrate-binding protein</fullName>
    </submittedName>
</protein>
<name>A0A923S5C9_9BURK</name>
<keyword evidence="6" id="KW-1185">Reference proteome</keyword>
<evidence type="ECO:0000313" key="6">
    <source>
        <dbReference type="Proteomes" id="UP000596827"/>
    </source>
</evidence>
<sequence length="400" mass="43796">MKSIILAIAATLALACGNAAAQKRYDPGASDTEIRIGQTMPYSGAASIYGEVGKTQAAYFRMLNEQGGINGRKVNFLSLDDGYSPPKTVEGVRRLVEQDQVLLLYGMFGTATNSAVHRYLNAKKVPHLLLLTGASKWNDPKGHPWSMGFYPDYPSEARVYARHILENRPNAKIGVLYQNDDYGKDYLRGLKEGLGAKAKSMIVAEASYEVTDPTVDSQIVQLRGAGADVLVSFSTAKAAIQTLRRIHDTGWKPTHYLAQGAALIGAVFTPAGPEKAVGVISTAYAKDPNDTQWENDAAFREWLAFMKKYRPEADLRLGSHVYAYSSAKLMAEILRACGDNLTRENVLKHAASIKAVQLPMFLPGVVVSSSPDDYRLIKSLQPVVFDGKRWNRLGGFVSIF</sequence>
<dbReference type="EMBL" id="JACORU010000013">
    <property type="protein sequence ID" value="MBC5767843.1"/>
    <property type="molecule type" value="Genomic_DNA"/>
</dbReference>
<dbReference type="Gene3D" id="3.40.50.2300">
    <property type="match status" value="2"/>
</dbReference>
<feature type="domain" description="Leucine-binding protein" evidence="4">
    <location>
        <begin position="33"/>
        <end position="359"/>
    </location>
</feature>